<keyword evidence="1" id="KW-0472">Membrane</keyword>
<dbReference type="EnsemblMetazoa" id="CLYHEMT015673.1">
    <property type="protein sequence ID" value="CLYHEMP015673.1"/>
    <property type="gene ID" value="CLYHEMG015673"/>
</dbReference>
<sequence>MKIFLMKGPRYLVAAAICSFLQFNEALTIETSSPEKYESGKPATLRWDVTYIGDKNLHSMRLDVYLQENGTRILVGTHAGVEKDFPDFDTEISPASNSISVNVTIKKLKSGDFYNFTLEAVEQKKTPPFEIVGRQEKAIVVSVVSDVKNLTCAKGSKLSSDGKKCEKIKDGSNSTAIILVSVLVPLLILVVLVLGIVAFR</sequence>
<reference evidence="2" key="1">
    <citation type="submission" date="2021-01" db="UniProtKB">
        <authorList>
            <consortium name="EnsemblMetazoa"/>
        </authorList>
    </citation>
    <scope>IDENTIFICATION</scope>
</reference>
<keyword evidence="1" id="KW-0812">Transmembrane</keyword>
<keyword evidence="3" id="KW-1185">Reference proteome</keyword>
<dbReference type="Proteomes" id="UP000594262">
    <property type="component" value="Unplaced"/>
</dbReference>
<protein>
    <submittedName>
        <fullName evidence="2">Uncharacterized protein</fullName>
    </submittedName>
</protein>
<evidence type="ECO:0000313" key="2">
    <source>
        <dbReference type="EnsemblMetazoa" id="CLYHEMP015673.1"/>
    </source>
</evidence>
<feature type="transmembrane region" description="Helical" evidence="1">
    <location>
        <begin position="176"/>
        <end position="199"/>
    </location>
</feature>
<accession>A0A7M5X0K1</accession>
<organism evidence="2 3">
    <name type="scientific">Clytia hemisphaerica</name>
    <dbReference type="NCBI Taxonomy" id="252671"/>
    <lineage>
        <taxon>Eukaryota</taxon>
        <taxon>Metazoa</taxon>
        <taxon>Cnidaria</taxon>
        <taxon>Hydrozoa</taxon>
        <taxon>Hydroidolina</taxon>
        <taxon>Leptothecata</taxon>
        <taxon>Obeliida</taxon>
        <taxon>Clytiidae</taxon>
        <taxon>Clytia</taxon>
    </lineage>
</organism>
<proteinExistence type="predicted"/>
<evidence type="ECO:0000256" key="1">
    <source>
        <dbReference type="SAM" id="Phobius"/>
    </source>
</evidence>
<evidence type="ECO:0000313" key="3">
    <source>
        <dbReference type="Proteomes" id="UP000594262"/>
    </source>
</evidence>
<dbReference type="AlphaFoldDB" id="A0A7M5X0K1"/>
<name>A0A7M5X0K1_9CNID</name>
<keyword evidence="1" id="KW-1133">Transmembrane helix</keyword>